<comment type="similarity">
    <text evidence="4">Belongs to the class V-like SAM-binding methyltransferase superfamily. SETD3 actin-histidine methyltransferase family.</text>
</comment>
<evidence type="ECO:0000256" key="4">
    <source>
        <dbReference type="PROSITE-ProRule" id="PRU00898"/>
    </source>
</evidence>
<dbReference type="PANTHER" id="PTHR13271">
    <property type="entry name" value="UNCHARACTERIZED PUTATIVE METHYLTRANSFERASE"/>
    <property type="match status" value="1"/>
</dbReference>
<dbReference type="InterPro" id="IPR025785">
    <property type="entry name" value="SETD3"/>
</dbReference>
<dbReference type="Gene3D" id="3.90.1410.10">
    <property type="entry name" value="set domain protein methyltransferase, domain 1"/>
    <property type="match status" value="1"/>
</dbReference>
<dbReference type="VEuPathDB" id="FungiDB:H310_05014"/>
<evidence type="ECO:0000256" key="2">
    <source>
        <dbReference type="ARBA" id="ARBA00022679"/>
    </source>
</evidence>
<dbReference type="EMBL" id="QUSY01000067">
    <property type="protein sequence ID" value="RHY33614.1"/>
    <property type="molecule type" value="Genomic_DNA"/>
</dbReference>
<organism evidence="5 6">
    <name type="scientific">Aphanomyces invadans</name>
    <dbReference type="NCBI Taxonomy" id="157072"/>
    <lineage>
        <taxon>Eukaryota</taxon>
        <taxon>Sar</taxon>
        <taxon>Stramenopiles</taxon>
        <taxon>Oomycota</taxon>
        <taxon>Saprolegniomycetes</taxon>
        <taxon>Saprolegniales</taxon>
        <taxon>Verrucalvaceae</taxon>
        <taxon>Aphanomyces</taxon>
    </lineage>
</organism>
<evidence type="ECO:0000313" key="5">
    <source>
        <dbReference type="EMBL" id="RHY33614.1"/>
    </source>
</evidence>
<dbReference type="InterPro" id="IPR050600">
    <property type="entry name" value="SETD3_SETD6_MTase"/>
</dbReference>
<dbReference type="PANTHER" id="PTHR13271:SF47">
    <property type="entry name" value="ACTIN-HISTIDINE N-METHYLTRANSFERASE"/>
    <property type="match status" value="1"/>
</dbReference>
<dbReference type="SUPFAM" id="SSF82199">
    <property type="entry name" value="SET domain"/>
    <property type="match status" value="1"/>
</dbReference>
<comment type="catalytic activity">
    <reaction evidence="4">
        <text>L-histidyl-[protein] + S-adenosyl-L-methionine = N(tele)-methyl-L-histidyl-[protein] + S-adenosyl-L-homocysteine + H(+)</text>
        <dbReference type="Rhea" id="RHEA:19369"/>
        <dbReference type="Rhea" id="RHEA-COMP:9745"/>
        <dbReference type="Rhea" id="RHEA-COMP:11600"/>
        <dbReference type="ChEBI" id="CHEBI:15378"/>
        <dbReference type="ChEBI" id="CHEBI:16367"/>
        <dbReference type="ChEBI" id="CHEBI:29979"/>
        <dbReference type="ChEBI" id="CHEBI:57856"/>
        <dbReference type="ChEBI" id="CHEBI:59789"/>
        <dbReference type="EC" id="2.1.1.85"/>
    </reaction>
</comment>
<gene>
    <name evidence="5" type="ORF">DYB32_001496</name>
</gene>
<dbReference type="InterPro" id="IPR046341">
    <property type="entry name" value="SET_dom_sf"/>
</dbReference>
<dbReference type="Proteomes" id="UP000285060">
    <property type="component" value="Unassembled WGS sequence"/>
</dbReference>
<sequence>MCFYPDTRRRCLQSMTDPVATTLRELTAALGRCTSWKDLLDMTVLNKIVTLAATLRGLERSNSLVADDAVHKATLPATVEDFQSWLKRGMQVQFGEETFNVESMGEYGNGLRARMDLPKGSRILSIPLNLLLTSSSLPPPLAHLRQDPLCRQFPTIPLALHILYEALSPSSFFAPYIAVLPRTLHLPIEYTVADFAALSHSKAAYESAIQLFYNSIRQYLYLCRLFSHEPSSAPYSSDAFSLSNYTWALSVALTRQNNVPTPADPSALALIPGWDMCNHAIGEMTTYADTDAIHCSAMNKFAAGDEIYICYGPRPNVDLLIYSGFSLPQNPYNCPLPLVLPLKDIQHDPLAKLRTLLLQKRSATITAAGLLVHLDATSGRLASSLYREQVQLLVLDKPSLAIALRRDVDKATTAATGHDNDGDHLVPWPDQAAMRNANALVRDACAAVVANYNAVDASAVHQSILSFLATERQVYEQVATGQVVEFRS</sequence>
<keyword evidence="1 4" id="KW-0489">Methyltransferase</keyword>
<keyword evidence="3 4" id="KW-0949">S-adenosyl-L-methionine</keyword>
<name>A0A3R6VRY8_9STRA</name>
<keyword evidence="6" id="KW-1185">Reference proteome</keyword>
<accession>A0A3R6VRY8</accession>
<proteinExistence type="inferred from homology"/>
<keyword evidence="2 4" id="KW-0808">Transferase</keyword>
<dbReference type="GO" id="GO:0032259">
    <property type="term" value="P:methylation"/>
    <property type="evidence" value="ECO:0007669"/>
    <property type="project" value="UniProtKB-KW"/>
</dbReference>
<dbReference type="PROSITE" id="PS51565">
    <property type="entry name" value="SAM_MT85_SETD3"/>
    <property type="match status" value="1"/>
</dbReference>
<evidence type="ECO:0000256" key="1">
    <source>
        <dbReference type="ARBA" id="ARBA00022603"/>
    </source>
</evidence>
<dbReference type="AlphaFoldDB" id="A0A3R6VRY8"/>
<protein>
    <recommendedName>
        <fullName evidence="4">protein-histidine N-methyltransferase</fullName>
        <ecNumber evidence="4">2.1.1.85</ecNumber>
    </recommendedName>
</protein>
<comment type="caution">
    <text evidence="5">The sequence shown here is derived from an EMBL/GenBank/DDBJ whole genome shotgun (WGS) entry which is preliminary data.</text>
</comment>
<dbReference type="GO" id="GO:0018064">
    <property type="term" value="F:protein-L-histidine N-tele-methyltransferase activity"/>
    <property type="evidence" value="ECO:0007669"/>
    <property type="project" value="UniProtKB-EC"/>
</dbReference>
<evidence type="ECO:0000313" key="6">
    <source>
        <dbReference type="Proteomes" id="UP000285060"/>
    </source>
</evidence>
<dbReference type="GO" id="GO:0016279">
    <property type="term" value="F:protein-lysine N-methyltransferase activity"/>
    <property type="evidence" value="ECO:0007669"/>
    <property type="project" value="TreeGrafter"/>
</dbReference>
<dbReference type="EC" id="2.1.1.85" evidence="4"/>
<reference evidence="5 6" key="1">
    <citation type="submission" date="2018-08" db="EMBL/GenBank/DDBJ databases">
        <title>Aphanomyces genome sequencing and annotation.</title>
        <authorList>
            <person name="Minardi D."/>
            <person name="Oidtmann B."/>
            <person name="Van Der Giezen M."/>
            <person name="Studholme D.J."/>
        </authorList>
    </citation>
    <scope>NUCLEOTIDE SEQUENCE [LARGE SCALE GENOMIC DNA]</scope>
    <source>
        <strain evidence="5 6">NJM0002</strain>
    </source>
</reference>
<evidence type="ECO:0000256" key="3">
    <source>
        <dbReference type="ARBA" id="ARBA00022691"/>
    </source>
</evidence>